<evidence type="ECO:0000313" key="3">
    <source>
        <dbReference type="Proteomes" id="UP001597055"/>
    </source>
</evidence>
<dbReference type="EMBL" id="JBHTII010000001">
    <property type="protein sequence ID" value="MFD0790040.1"/>
    <property type="molecule type" value="Genomic_DNA"/>
</dbReference>
<keyword evidence="3" id="KW-1185">Reference proteome</keyword>
<keyword evidence="1" id="KW-0812">Transmembrane</keyword>
<reference evidence="3" key="1">
    <citation type="journal article" date="2019" name="Int. J. Syst. Evol. Microbiol.">
        <title>The Global Catalogue of Microorganisms (GCM) 10K type strain sequencing project: providing services to taxonomists for standard genome sequencing and annotation.</title>
        <authorList>
            <consortium name="The Broad Institute Genomics Platform"/>
            <consortium name="The Broad Institute Genome Sequencing Center for Infectious Disease"/>
            <person name="Wu L."/>
            <person name="Ma J."/>
        </authorList>
    </citation>
    <scope>NUCLEOTIDE SEQUENCE [LARGE SCALE GENOMIC DNA]</scope>
    <source>
        <strain evidence="3">CCUG 54523</strain>
    </source>
</reference>
<evidence type="ECO:0000256" key="1">
    <source>
        <dbReference type="SAM" id="Phobius"/>
    </source>
</evidence>
<keyword evidence="1" id="KW-0472">Membrane</keyword>
<protein>
    <submittedName>
        <fullName evidence="2">Uncharacterized protein</fullName>
    </submittedName>
</protein>
<comment type="caution">
    <text evidence="2">The sequence shown here is derived from an EMBL/GenBank/DDBJ whole genome shotgun (WGS) entry which is preliminary data.</text>
</comment>
<sequence length="62" mass="5920">MMYSTARTSAAPRPAADRASRVGAAALAIAGNILVAVILAAAAAAVVAAAVLIFGEGLAAIV</sequence>
<gene>
    <name evidence="2" type="ORF">ACFQ0P_06490</name>
</gene>
<dbReference type="RefSeq" id="WP_204981285.1">
    <property type="nucleotide sequence ID" value="NZ_JBHTII010000001.1"/>
</dbReference>
<proteinExistence type="predicted"/>
<evidence type="ECO:0000313" key="2">
    <source>
        <dbReference type="EMBL" id="MFD0790040.1"/>
    </source>
</evidence>
<feature type="transmembrane region" description="Helical" evidence="1">
    <location>
        <begin position="21"/>
        <end position="54"/>
    </location>
</feature>
<organism evidence="2 3">
    <name type="scientific">Microbacterium insulae</name>
    <dbReference type="NCBI Taxonomy" id="483014"/>
    <lineage>
        <taxon>Bacteria</taxon>
        <taxon>Bacillati</taxon>
        <taxon>Actinomycetota</taxon>
        <taxon>Actinomycetes</taxon>
        <taxon>Micrococcales</taxon>
        <taxon>Microbacteriaceae</taxon>
        <taxon>Microbacterium</taxon>
    </lineage>
</organism>
<accession>A0ABW3AH19</accession>
<keyword evidence="1" id="KW-1133">Transmembrane helix</keyword>
<dbReference type="Proteomes" id="UP001597055">
    <property type="component" value="Unassembled WGS sequence"/>
</dbReference>
<name>A0ABW3AH19_9MICO</name>